<protein>
    <recommendedName>
        <fullName evidence="4">Cora-domain-containing protein</fullName>
    </recommendedName>
</protein>
<organism evidence="2 3">
    <name type="scientific">Hyaloscypha variabilis (strain UAMH 11265 / GT02V1 / F)</name>
    <name type="common">Meliniomyces variabilis</name>
    <dbReference type="NCBI Taxonomy" id="1149755"/>
    <lineage>
        <taxon>Eukaryota</taxon>
        <taxon>Fungi</taxon>
        <taxon>Dikarya</taxon>
        <taxon>Ascomycota</taxon>
        <taxon>Pezizomycotina</taxon>
        <taxon>Leotiomycetes</taxon>
        <taxon>Helotiales</taxon>
        <taxon>Hyaloscyphaceae</taxon>
        <taxon>Hyaloscypha</taxon>
        <taxon>Hyaloscypha variabilis</taxon>
    </lineage>
</organism>
<keyword evidence="1" id="KW-0812">Transmembrane</keyword>
<dbReference type="STRING" id="1149755.A0A2J6RCX3"/>
<reference evidence="2 3" key="1">
    <citation type="submission" date="2016-04" db="EMBL/GenBank/DDBJ databases">
        <title>A degradative enzymes factory behind the ericoid mycorrhizal symbiosis.</title>
        <authorList>
            <consortium name="DOE Joint Genome Institute"/>
            <person name="Martino E."/>
            <person name="Morin E."/>
            <person name="Grelet G."/>
            <person name="Kuo A."/>
            <person name="Kohler A."/>
            <person name="Daghino S."/>
            <person name="Barry K."/>
            <person name="Choi C."/>
            <person name="Cichocki N."/>
            <person name="Clum A."/>
            <person name="Copeland A."/>
            <person name="Hainaut M."/>
            <person name="Haridas S."/>
            <person name="Labutti K."/>
            <person name="Lindquist E."/>
            <person name="Lipzen A."/>
            <person name="Khouja H.-R."/>
            <person name="Murat C."/>
            <person name="Ohm R."/>
            <person name="Olson A."/>
            <person name="Spatafora J."/>
            <person name="Veneault-Fourrey C."/>
            <person name="Henrissat B."/>
            <person name="Grigoriev I."/>
            <person name="Martin F."/>
            <person name="Perotto S."/>
        </authorList>
    </citation>
    <scope>NUCLEOTIDE SEQUENCE [LARGE SCALE GENOMIC DNA]</scope>
    <source>
        <strain evidence="2 3">F</strain>
    </source>
</reference>
<dbReference type="Gene3D" id="1.20.58.340">
    <property type="entry name" value="Magnesium transport protein CorA, transmembrane region"/>
    <property type="match status" value="1"/>
</dbReference>
<keyword evidence="3" id="KW-1185">Reference proteome</keyword>
<evidence type="ECO:0000313" key="2">
    <source>
        <dbReference type="EMBL" id="PMD36365.1"/>
    </source>
</evidence>
<name>A0A2J6RCX3_HYAVF</name>
<dbReference type="OrthoDB" id="2830640at2759"/>
<evidence type="ECO:0000313" key="3">
    <source>
        <dbReference type="Proteomes" id="UP000235786"/>
    </source>
</evidence>
<sequence length="457" mass="53167">MEKLMLKRNLQRCKFVTEATTYLEMFSYSDPSLDTVEEHPLISDEFENFLERKGVFAERILPDGVSLLAGLRLILQKDAKHPETFTPHVISLEPETYSKMIHGLHFPMRAIESTSYVGPFFWAGVDQNDENTHLQVVQRKSDVRKKGYTRGWELMLSYDFRTGLMAGFCKGTPSSHIVESIKSLKACCREICHPLLLPMILFSHDAPSDIKQRDARDWLRKLEHAIAMRPDSEEGGYMKDGVVNLDMVNRDLVQCHAQVLWQRPISYLRIIDSFKEALELFYNNIPENKRYPETEKIQISMLSRLEFYRKKWQGIETYANTTLERLATQKSSLYNIIAQKEIKLSFQMAREQRKLAHASKRDSSTMKIISLLGSLFLPGAYLASIFSTTFFNFQNAPDIPLAVSPNFWLYWAVTVPITLLVVGIWYCWEKKREARYDREDADLERGSEDMEKISWQR</sequence>
<proteinExistence type="predicted"/>
<feature type="transmembrane region" description="Helical" evidence="1">
    <location>
        <begin position="368"/>
        <end position="387"/>
    </location>
</feature>
<dbReference type="EMBL" id="KZ613951">
    <property type="protein sequence ID" value="PMD36365.1"/>
    <property type="molecule type" value="Genomic_DNA"/>
</dbReference>
<dbReference type="AlphaFoldDB" id="A0A2J6RCX3"/>
<dbReference type="Proteomes" id="UP000235786">
    <property type="component" value="Unassembled WGS sequence"/>
</dbReference>
<feature type="transmembrane region" description="Helical" evidence="1">
    <location>
        <begin position="407"/>
        <end position="428"/>
    </location>
</feature>
<accession>A0A2J6RCX3</accession>
<keyword evidence="1" id="KW-0472">Membrane</keyword>
<keyword evidence="1" id="KW-1133">Transmembrane helix</keyword>
<evidence type="ECO:0000256" key="1">
    <source>
        <dbReference type="SAM" id="Phobius"/>
    </source>
</evidence>
<gene>
    <name evidence="2" type="ORF">L207DRAFT_637477</name>
</gene>
<evidence type="ECO:0008006" key="4">
    <source>
        <dbReference type="Google" id="ProtNLM"/>
    </source>
</evidence>